<dbReference type="GO" id="GO:0043190">
    <property type="term" value="C:ATP-binding cassette (ABC) transporter complex"/>
    <property type="evidence" value="ECO:0007669"/>
    <property type="project" value="InterPro"/>
</dbReference>
<comment type="caution">
    <text evidence="7">The sequence shown here is derived from an EMBL/GenBank/DDBJ whole genome shotgun (WGS) entry which is preliminary data.</text>
</comment>
<evidence type="ECO:0000256" key="1">
    <source>
        <dbReference type="ARBA" id="ARBA00004651"/>
    </source>
</evidence>
<gene>
    <name evidence="7" type="primary">lptG</name>
    <name evidence="7" type="ORF">H0S81_07875</name>
</gene>
<feature type="transmembrane region" description="Helical" evidence="6">
    <location>
        <begin position="99"/>
        <end position="118"/>
    </location>
</feature>
<comment type="subcellular location">
    <subcellularLocation>
        <location evidence="1">Cell membrane</location>
        <topology evidence="1">Multi-pass membrane protein</topology>
    </subcellularLocation>
</comment>
<dbReference type="PANTHER" id="PTHR33529:SF2">
    <property type="entry name" value="LIPOPOLYSACCHARIDE EXPORT SYSTEM PERMEASE PROTEIN LPTG"/>
    <property type="match status" value="1"/>
</dbReference>
<feature type="transmembrane region" description="Helical" evidence="6">
    <location>
        <begin position="12"/>
        <end position="30"/>
    </location>
</feature>
<feature type="transmembrane region" description="Helical" evidence="6">
    <location>
        <begin position="302"/>
        <end position="320"/>
    </location>
</feature>
<feature type="transmembrane region" description="Helical" evidence="6">
    <location>
        <begin position="277"/>
        <end position="295"/>
    </location>
</feature>
<evidence type="ECO:0000313" key="8">
    <source>
        <dbReference type="Proteomes" id="UP000706172"/>
    </source>
</evidence>
<dbReference type="NCBIfam" id="TIGR04408">
    <property type="entry name" value="LptG_lptG"/>
    <property type="match status" value="1"/>
</dbReference>
<keyword evidence="5 6" id="KW-0472">Membrane</keyword>
<name>A0A931CY25_9BACT</name>
<accession>A0A931CY25</accession>
<dbReference type="InterPro" id="IPR030923">
    <property type="entry name" value="LptG"/>
</dbReference>
<evidence type="ECO:0000256" key="5">
    <source>
        <dbReference type="ARBA" id="ARBA00023136"/>
    </source>
</evidence>
<dbReference type="GO" id="GO:0055085">
    <property type="term" value="P:transmembrane transport"/>
    <property type="evidence" value="ECO:0007669"/>
    <property type="project" value="InterPro"/>
</dbReference>
<organism evidence="7 8">
    <name type="scientific">Desulfotignum balticum</name>
    <dbReference type="NCBI Taxonomy" id="115781"/>
    <lineage>
        <taxon>Bacteria</taxon>
        <taxon>Pseudomonadati</taxon>
        <taxon>Thermodesulfobacteriota</taxon>
        <taxon>Desulfobacteria</taxon>
        <taxon>Desulfobacterales</taxon>
        <taxon>Desulfobacteraceae</taxon>
        <taxon>Desulfotignum</taxon>
    </lineage>
</organism>
<reference evidence="7" key="1">
    <citation type="submission" date="2020-07" db="EMBL/GenBank/DDBJ databases">
        <title>Severe corrosion of carbon steel in oil field produced water can be linked to methanogenic archaea containing a special type of NiFe hydrogenase.</title>
        <authorList>
            <person name="Lahme S."/>
            <person name="Mand J."/>
            <person name="Longwell J."/>
            <person name="Smith R."/>
            <person name="Enning D."/>
        </authorList>
    </citation>
    <scope>NUCLEOTIDE SEQUENCE</scope>
    <source>
        <strain evidence="7">MIC098Bin6</strain>
    </source>
</reference>
<proteinExistence type="predicted"/>
<dbReference type="PANTHER" id="PTHR33529">
    <property type="entry name" value="SLR0882 PROTEIN-RELATED"/>
    <property type="match status" value="1"/>
</dbReference>
<dbReference type="Pfam" id="PF03739">
    <property type="entry name" value="LptF_LptG"/>
    <property type="match status" value="1"/>
</dbReference>
<keyword evidence="2" id="KW-1003">Cell membrane</keyword>
<evidence type="ECO:0000256" key="3">
    <source>
        <dbReference type="ARBA" id="ARBA00022692"/>
    </source>
</evidence>
<keyword evidence="3 6" id="KW-0812">Transmembrane</keyword>
<keyword evidence="4 6" id="KW-1133">Transmembrane helix</keyword>
<protein>
    <submittedName>
        <fullName evidence="7">LPS export ABC transporter permease LptG</fullName>
    </submittedName>
</protein>
<evidence type="ECO:0000256" key="6">
    <source>
        <dbReference type="SAM" id="Phobius"/>
    </source>
</evidence>
<feature type="transmembrane region" description="Helical" evidence="6">
    <location>
        <begin position="332"/>
        <end position="355"/>
    </location>
</feature>
<dbReference type="InterPro" id="IPR005495">
    <property type="entry name" value="LptG/LptF_permease"/>
</dbReference>
<dbReference type="EMBL" id="JACCQK010000463">
    <property type="protein sequence ID" value="MBG0779829.1"/>
    <property type="molecule type" value="Genomic_DNA"/>
</dbReference>
<dbReference type="GO" id="GO:0015920">
    <property type="term" value="P:lipopolysaccharide transport"/>
    <property type="evidence" value="ECO:0007669"/>
    <property type="project" value="TreeGrafter"/>
</dbReference>
<evidence type="ECO:0000256" key="2">
    <source>
        <dbReference type="ARBA" id="ARBA00022475"/>
    </source>
</evidence>
<feature type="transmembrane region" description="Helical" evidence="6">
    <location>
        <begin position="50"/>
        <end position="78"/>
    </location>
</feature>
<evidence type="ECO:0000313" key="7">
    <source>
        <dbReference type="EMBL" id="MBG0779829.1"/>
    </source>
</evidence>
<dbReference type="AlphaFoldDB" id="A0A931CY25"/>
<dbReference type="Proteomes" id="UP000706172">
    <property type="component" value="Unassembled WGS sequence"/>
</dbReference>
<evidence type="ECO:0000256" key="4">
    <source>
        <dbReference type="ARBA" id="ARBA00022989"/>
    </source>
</evidence>
<sequence>MKCLHKYWLKEFCKFFFITQLIILVLFLFIEYLTMMDKFLNSDISLPGALWFVLLEIPFIGLQVTPASILLANIFVFGSMNRNNELLALKSSGISMYELLKPSIFSSMLVMTAMIFAGECIVPFSMIQAQNIEYGIIRQGDNVSIEKNNMWIRSGKKLIRFEHFDPATQIGSGITILFMGENFHPESRIDAKKGKYREGTWICERIIQQDYNHQSKKYDITSHAERKIMLEVTPEDICRTAKKTEAMTFFELKHYAEKVKSEGYDATRYIVDLHNKIALPFVCIVMAMAGAVTGMHRVTRKSIQHAVTTGIVISFMYWFFHGISLSLGYGGILTAVMAAWLTNLFFLGCGIVYFFQGRIEKT</sequence>